<dbReference type="InterPro" id="IPR039448">
    <property type="entry name" value="Beta_helix"/>
</dbReference>
<dbReference type="InterPro" id="IPR044060">
    <property type="entry name" value="Bacterial_rp_domain"/>
</dbReference>
<evidence type="ECO:0000256" key="1">
    <source>
        <dbReference type="SAM" id="MobiDB-lite"/>
    </source>
</evidence>
<evidence type="ECO:0000256" key="2">
    <source>
        <dbReference type="SAM" id="Phobius"/>
    </source>
</evidence>
<dbReference type="Pfam" id="PF13229">
    <property type="entry name" value="Beta_helix"/>
    <property type="match status" value="1"/>
</dbReference>
<protein>
    <submittedName>
        <fullName evidence="7">Parallel beta helix pectate lyase-like protein</fullName>
    </submittedName>
    <submittedName>
        <fullName evidence="6">Surface-anchored protein</fullName>
    </submittedName>
</protein>
<feature type="compositionally biased region" description="Pro residues" evidence="1">
    <location>
        <begin position="993"/>
        <end position="1040"/>
    </location>
</feature>
<proteinExistence type="predicted"/>
<feature type="region of interest" description="Disordered" evidence="1">
    <location>
        <begin position="988"/>
        <end position="1064"/>
    </location>
</feature>
<dbReference type="Proteomes" id="UP000294613">
    <property type="component" value="Unassembled WGS sequence"/>
</dbReference>
<dbReference type="Gene3D" id="2.160.20.10">
    <property type="entry name" value="Single-stranded right-handed beta-helix, Pectin lyase-like"/>
    <property type="match status" value="1"/>
</dbReference>
<evidence type="ECO:0000313" key="9">
    <source>
        <dbReference type="Proteomes" id="UP000702954"/>
    </source>
</evidence>
<dbReference type="RefSeq" id="WP_116441342.1">
    <property type="nucleotide sequence ID" value="NZ_BHEO01000002.1"/>
</dbReference>
<dbReference type="InterPro" id="IPR012334">
    <property type="entry name" value="Pectin_lyas_fold"/>
</dbReference>
<keyword evidence="2" id="KW-1133">Transmembrane helix</keyword>
<gene>
    <name evidence="7" type="ORF">EDD74_10848</name>
    <name evidence="6" type="ORF">FAEUMB_10260</name>
</gene>
<evidence type="ECO:0000313" key="8">
    <source>
        <dbReference type="Proteomes" id="UP000294613"/>
    </source>
</evidence>
<feature type="domain" description="Bacterial repeat" evidence="5">
    <location>
        <begin position="355"/>
        <end position="417"/>
    </location>
</feature>
<evidence type="ECO:0000259" key="5">
    <source>
        <dbReference type="Pfam" id="PF18998"/>
    </source>
</evidence>
<evidence type="ECO:0000313" key="6">
    <source>
        <dbReference type="EMBL" id="GBU04485.1"/>
    </source>
</evidence>
<feature type="signal peptide" evidence="3">
    <location>
        <begin position="1"/>
        <end position="28"/>
    </location>
</feature>
<keyword evidence="3" id="KW-0732">Signal</keyword>
<feature type="domain" description="Right handed beta helix" evidence="4">
    <location>
        <begin position="646"/>
        <end position="792"/>
    </location>
</feature>
<dbReference type="InterPro" id="IPR006626">
    <property type="entry name" value="PbH1"/>
</dbReference>
<dbReference type="Proteomes" id="UP000702954">
    <property type="component" value="Unassembled WGS sequence"/>
</dbReference>
<keyword evidence="2" id="KW-0812">Transmembrane</keyword>
<keyword evidence="2" id="KW-0472">Membrane</keyword>
<dbReference type="EMBL" id="BHEO01000002">
    <property type="protein sequence ID" value="GBU04485.1"/>
    <property type="molecule type" value="Genomic_DNA"/>
</dbReference>
<reference evidence="7 8" key="2">
    <citation type="submission" date="2019-03" db="EMBL/GenBank/DDBJ databases">
        <title>Genomic Encyclopedia of Type Strains, Phase IV (KMG-IV): sequencing the most valuable type-strain genomes for metagenomic binning, comparative biology and taxonomic classification.</title>
        <authorList>
            <person name="Goeker M."/>
        </authorList>
    </citation>
    <scope>NUCLEOTIDE SEQUENCE [LARGE SCALE GENOMIC DNA]</scope>
    <source>
        <strain evidence="7 8">DSM 103426</strain>
    </source>
</reference>
<feature type="chain" id="PRO_5020859827" evidence="3">
    <location>
        <begin position="29"/>
        <end position="1103"/>
    </location>
</feature>
<feature type="domain" description="Bacterial repeat" evidence="5">
    <location>
        <begin position="86"/>
        <end position="149"/>
    </location>
</feature>
<dbReference type="Gene3D" id="2.60.120.560">
    <property type="entry name" value="Exo-inulinase, domain 1"/>
    <property type="match status" value="1"/>
</dbReference>
<dbReference type="GO" id="GO:0016829">
    <property type="term" value="F:lyase activity"/>
    <property type="evidence" value="ECO:0007669"/>
    <property type="project" value="UniProtKB-KW"/>
</dbReference>
<dbReference type="InterPro" id="IPR011050">
    <property type="entry name" value="Pectin_lyase_fold/virulence"/>
</dbReference>
<organism evidence="7 8">
    <name type="scientific">Faecalimonas umbilicata</name>
    <dbReference type="NCBI Taxonomy" id="1912855"/>
    <lineage>
        <taxon>Bacteria</taxon>
        <taxon>Bacillati</taxon>
        <taxon>Bacillota</taxon>
        <taxon>Clostridia</taxon>
        <taxon>Lachnospirales</taxon>
        <taxon>Lachnospiraceae</taxon>
        <taxon>Faecalimonas</taxon>
    </lineage>
</organism>
<name>A0A4R3JPA2_9FIRM</name>
<dbReference type="Pfam" id="PF18998">
    <property type="entry name" value="Flg_new_2"/>
    <property type="match status" value="2"/>
</dbReference>
<evidence type="ECO:0000259" key="4">
    <source>
        <dbReference type="Pfam" id="PF13229"/>
    </source>
</evidence>
<evidence type="ECO:0000256" key="3">
    <source>
        <dbReference type="SAM" id="SignalP"/>
    </source>
</evidence>
<evidence type="ECO:0000313" key="7">
    <source>
        <dbReference type="EMBL" id="TCS68472.1"/>
    </source>
</evidence>
<accession>A0A4R3JPA2</accession>
<feature type="transmembrane region" description="Helical" evidence="2">
    <location>
        <begin position="1068"/>
        <end position="1091"/>
    </location>
</feature>
<dbReference type="EMBL" id="SLZV01000008">
    <property type="protein sequence ID" value="TCS68472.1"/>
    <property type="molecule type" value="Genomic_DNA"/>
</dbReference>
<comment type="caution">
    <text evidence="7">The sequence shown here is derived from an EMBL/GenBank/DDBJ whole genome shotgun (WGS) entry which is preliminary data.</text>
</comment>
<keyword evidence="9" id="KW-1185">Reference proteome</keyword>
<reference evidence="6 9" key="1">
    <citation type="journal article" date="2018" name="Int. J. Syst. Evol. Microbiol.">
        <title>Draft Genome Sequence of Faecalimonas umbilicata JCM 30896T, an Acetate-Producing Bacterium Isolated from Human Feces.</title>
        <authorList>
            <person name="Sakamoto M."/>
            <person name="Ikeyama N."/>
            <person name="Yuki M."/>
            <person name="Ohkuma M."/>
        </authorList>
    </citation>
    <scope>NUCLEOTIDE SEQUENCE [LARGE SCALE GENOMIC DNA]</scope>
    <source>
        <strain evidence="6 9">EGH7</strain>
    </source>
</reference>
<dbReference type="SMART" id="SM00710">
    <property type="entry name" value="PbH1"/>
    <property type="match status" value="5"/>
</dbReference>
<sequence length="1103" mass="121828">MKHMKKRISCMILTATLLAGGSLEYAVAAEEQQNVSEIVTEEQVEIQSEEIVPQEEMVQTEEQAAATECKVVLETYTDGKLDEEHIGGTLTADKLSGHSGEWVTLTVKANHGYVFQRYDTNTDNLVTIDNNRFQLNEKFPTVVVKAYFTTREPGKDEVFFDDFGGEPGAALPGGVHISNGELVVDIPEGQGSNFYEPAIDWSQVSAQEGYRISVDVRRVTQTSGTMQIAFRGGEQSTQRYVVAINSQGSLMLRKIDGTNVELKKAAFQLTEQYAHIEITVVKNEVRVSANGQELVAYTEQNNWGGMTPKVQLWNMTQGASMGFDNLLVEKICEKKPIEVVTIYNGQEDLEHRAGTAVSDVAEAKEGDTVTLQTIPKAGYRFKEYQVEGMESLSIVDNKFVMPAGEFEKLRVNAVFEDDTVREAKTFYVDSEGGNDQSVGTSEKEAWRTLGRIKEHNLFVPGDRILLKCGSVFRGEQLAFQGMGSAEQPIEISSYGEGELPRLEGNGEVENVISLYNQQYIHINRLEITNLDQKYNQNFELNGSNNQEKALRAINVSIRDFGTASDIRIEDCYIHDINGNIKSKWNGGIFFDVKANIQNGTLTGVPSKYDQILISGCTFERVDRSGIKLISSQWCNQWEKNDPGVPVNWYPSTNVVVRDNYMEKIGGDGITVRDTDGALIEHNLVRDCRYQNTGYNVGIWPFEAANTVLQYNEAYETHGTTDGQGLDCDHASSNSVMQYNYSHNNEGGFMLIMGGYPHTGATVRYNISQNDRDKTFEFAQGCPKGTMIYNNTIYSDQLLEKGVFFLSNTGAGQGVNDTFAFNNVFHYPEGQKFYGGETQNLTTYMKLYNNAYTGGIEAFEGDDNPLKAEDAGLTAPGTGPEVNESKTAVTGSSGALDGYKLEDTSVLIDKGITVDEAWKHFGGTELVDGRGMSPRDLFEQAKNGNSIDYVVGNNFPQINGVGYDKDFFGNSLADGKPDIGAAEFLASVPEQPDPEQPNPEQPNPEQPNPEQPNPEQPNPEQPNPEQPNPEQPSPEKPNPEQPKPDGEKPNGQTAQKPSKGESVKTGDPVVVTGLILLLIVSGGIIMICFCVSKRNRKTANRKEN</sequence>
<keyword evidence="7" id="KW-0456">Lyase</keyword>
<dbReference type="AlphaFoldDB" id="A0A4R3JPA2"/>
<dbReference type="SUPFAM" id="SSF51126">
    <property type="entry name" value="Pectin lyase-like"/>
    <property type="match status" value="1"/>
</dbReference>